<feature type="transmembrane region" description="Helical" evidence="1">
    <location>
        <begin position="503"/>
        <end position="521"/>
    </location>
</feature>
<dbReference type="EMBL" id="FOMQ01000003">
    <property type="protein sequence ID" value="SFD57622.1"/>
    <property type="molecule type" value="Genomic_DNA"/>
</dbReference>
<dbReference type="InterPro" id="IPR029058">
    <property type="entry name" value="AB_hydrolase_fold"/>
</dbReference>
<feature type="transmembrane region" description="Helical" evidence="1">
    <location>
        <begin position="533"/>
        <end position="561"/>
    </location>
</feature>
<sequence length="579" mass="63148">MIEPIHAAAAPQRISGVRAAASQEAAAGGLVPTRDEVLRQCIEAQERWAAAPGRNLVLLFDGTGNILGNEQDTNVVKLLRMLDKGPAADGQGPEQLVYYDPGVGTANVFPAANPGSELRETAERLAGLALGSGVFPNIAGAYEFLVRTYREGDRIYLLGFSRGAFTARAVAGMVNMYGLIHPEGLPLLDSLVRTYFAPPRRRNRAGTRQREEFARDVIDNFSLGRTPLVHFVGVWDTVESIGSGALGGIKITNSTDFARKRFVHVRHAMSLYESRRPYTPRRYTDPQFTAQERPQRSFAQRWFRGVHSDVGGSYARDGLSQITLRWMAEEAFAQGLRLDRSQLRPGDPLTAMHDQAYDCPYWVWAGLDARERHPNDTIDASALPVAAAVPADHVPRTQPWRALGWVLPVVVAALFVGTALADRGACALDGAPAWVRLLPSAHQLTAHWHAEWGITCAANAVHRAIAWDWALIAAYAAWIAYPLAWALRRLVAAAVPRGRRLGWLARYANAFMALLLVSDVAENLATLRTAEPLWPTVLSAASVSKLACLALLGTVLIQAALARTPRPARASAPGDSRLH</sequence>
<evidence type="ECO:0000313" key="3">
    <source>
        <dbReference type="EMBL" id="SFD57622.1"/>
    </source>
</evidence>
<dbReference type="RefSeq" id="WP_092950423.1">
    <property type="nucleotide sequence ID" value="NZ_FOMQ01000003.1"/>
</dbReference>
<keyword evidence="1" id="KW-1133">Transmembrane helix</keyword>
<keyword evidence="1" id="KW-0812">Transmembrane</keyword>
<keyword evidence="3" id="KW-0378">Hydrolase</keyword>
<evidence type="ECO:0000256" key="1">
    <source>
        <dbReference type="SAM" id="Phobius"/>
    </source>
</evidence>
<dbReference type="PANTHER" id="PTHR33840:SF2">
    <property type="entry name" value="TLE1 PHOSPHOLIPASE DOMAIN-CONTAINING PROTEIN"/>
    <property type="match status" value="1"/>
</dbReference>
<keyword evidence="4" id="KW-1185">Reference proteome</keyword>
<protein>
    <submittedName>
        <fullName evidence="3">Uncharacterized alpha/beta hydrolase domain</fullName>
    </submittedName>
</protein>
<evidence type="ECO:0000259" key="2">
    <source>
        <dbReference type="Pfam" id="PF09994"/>
    </source>
</evidence>
<dbReference type="STRING" id="32040.SAMN04489710_103342"/>
<dbReference type="GO" id="GO:0016787">
    <property type="term" value="F:hydrolase activity"/>
    <property type="evidence" value="ECO:0007669"/>
    <property type="project" value="UniProtKB-KW"/>
</dbReference>
<feature type="domain" description="T6SS Phospholipase effector Tle1-like catalytic" evidence="2">
    <location>
        <begin position="54"/>
        <end position="330"/>
    </location>
</feature>
<accession>A0A1I1TGA4</accession>
<dbReference type="InterPro" id="IPR018712">
    <property type="entry name" value="Tle1-like_cat"/>
</dbReference>
<name>A0A1I1TGA4_9BURK</name>
<dbReference type="Pfam" id="PF09994">
    <property type="entry name" value="T6SS_Tle1-like_cat"/>
    <property type="match status" value="1"/>
</dbReference>
<reference evidence="4" key="1">
    <citation type="submission" date="2016-10" db="EMBL/GenBank/DDBJ databases">
        <authorList>
            <person name="Varghese N."/>
            <person name="Submissions S."/>
        </authorList>
    </citation>
    <scope>NUCLEOTIDE SEQUENCE [LARGE SCALE GENOMIC DNA]</scope>
    <source>
        <strain evidence="4">DSM 7481</strain>
    </source>
</reference>
<dbReference type="OrthoDB" id="4378831at2"/>
<dbReference type="SUPFAM" id="SSF53474">
    <property type="entry name" value="alpha/beta-Hydrolases"/>
    <property type="match status" value="1"/>
</dbReference>
<organism evidence="3 4">
    <name type="scientific">Paracidovorax konjaci</name>
    <dbReference type="NCBI Taxonomy" id="32040"/>
    <lineage>
        <taxon>Bacteria</taxon>
        <taxon>Pseudomonadati</taxon>
        <taxon>Pseudomonadota</taxon>
        <taxon>Betaproteobacteria</taxon>
        <taxon>Burkholderiales</taxon>
        <taxon>Comamonadaceae</taxon>
        <taxon>Paracidovorax</taxon>
    </lineage>
</organism>
<dbReference type="Proteomes" id="UP000199517">
    <property type="component" value="Unassembled WGS sequence"/>
</dbReference>
<dbReference type="AlphaFoldDB" id="A0A1I1TGA4"/>
<dbReference type="PANTHER" id="PTHR33840">
    <property type="match status" value="1"/>
</dbReference>
<proteinExistence type="predicted"/>
<evidence type="ECO:0000313" key="4">
    <source>
        <dbReference type="Proteomes" id="UP000199517"/>
    </source>
</evidence>
<feature type="transmembrane region" description="Helical" evidence="1">
    <location>
        <begin position="469"/>
        <end position="491"/>
    </location>
</feature>
<keyword evidence="1" id="KW-0472">Membrane</keyword>
<gene>
    <name evidence="3" type="ORF">SAMN04489710_103342</name>
</gene>